<dbReference type="CDD" id="cd04623">
    <property type="entry name" value="CBS_pair_bac_euk"/>
    <property type="match status" value="1"/>
</dbReference>
<keyword evidence="1 2" id="KW-0129">CBS domain</keyword>
<proteinExistence type="predicted"/>
<dbReference type="Gene3D" id="3.10.580.10">
    <property type="entry name" value="CBS-domain"/>
    <property type="match status" value="1"/>
</dbReference>
<evidence type="ECO:0000313" key="5">
    <source>
        <dbReference type="Proteomes" id="UP001204144"/>
    </source>
</evidence>
<dbReference type="Proteomes" id="UP001204144">
    <property type="component" value="Unassembled WGS sequence"/>
</dbReference>
<dbReference type="PANTHER" id="PTHR43080:SF2">
    <property type="entry name" value="CBS DOMAIN-CONTAINING PROTEIN"/>
    <property type="match status" value="1"/>
</dbReference>
<dbReference type="Pfam" id="PF00571">
    <property type="entry name" value="CBS"/>
    <property type="match status" value="2"/>
</dbReference>
<accession>A0AAE3H6J6</accession>
<dbReference type="SMART" id="SM00116">
    <property type="entry name" value="CBS"/>
    <property type="match status" value="2"/>
</dbReference>
<evidence type="ECO:0000256" key="1">
    <source>
        <dbReference type="ARBA" id="ARBA00023122"/>
    </source>
</evidence>
<gene>
    <name evidence="4" type="ORF">EGI31_18690</name>
</gene>
<feature type="domain" description="CBS" evidence="3">
    <location>
        <begin position="13"/>
        <end position="70"/>
    </location>
</feature>
<evidence type="ECO:0000313" key="4">
    <source>
        <dbReference type="EMBL" id="MCP9764966.1"/>
    </source>
</evidence>
<reference evidence="4 5" key="1">
    <citation type="submission" date="2018-11" db="EMBL/GenBank/DDBJ databases">
        <title>Novel bacteria species description.</title>
        <authorList>
            <person name="Han J.-H."/>
        </authorList>
    </citation>
    <scope>NUCLEOTIDE SEQUENCE [LARGE SCALE GENOMIC DNA]</scope>
    <source>
        <strain evidence="4 5">KCTC23259</strain>
    </source>
</reference>
<dbReference type="PANTHER" id="PTHR43080">
    <property type="entry name" value="CBS DOMAIN-CONTAINING PROTEIN CBSX3, MITOCHONDRIAL"/>
    <property type="match status" value="1"/>
</dbReference>
<sequence length="145" mass="15968">MPTSVKTILNNKKIKSILSVLPSATVFEALEVMSQHNIGALLVMENDKLVGIFSERDYARKGIVQGRSAKTTVIADVMTPNVYTVESKMTSKDCMEIMNARKFRHLPVVDDGNVVGVLSVGDIVGAILDEQKEHIKYLESYIVNG</sequence>
<dbReference type="PROSITE" id="PS51371">
    <property type="entry name" value="CBS"/>
    <property type="match status" value="2"/>
</dbReference>
<dbReference type="InterPro" id="IPR046342">
    <property type="entry name" value="CBS_dom_sf"/>
</dbReference>
<protein>
    <submittedName>
        <fullName evidence="4">CBS domain-containing protein</fullName>
    </submittedName>
</protein>
<dbReference type="SUPFAM" id="SSF54631">
    <property type="entry name" value="CBS-domain pair"/>
    <property type="match status" value="1"/>
</dbReference>
<organism evidence="4 5">
    <name type="scientific">Lacihabitans soyangensis</name>
    <dbReference type="NCBI Taxonomy" id="869394"/>
    <lineage>
        <taxon>Bacteria</taxon>
        <taxon>Pseudomonadati</taxon>
        <taxon>Bacteroidota</taxon>
        <taxon>Cytophagia</taxon>
        <taxon>Cytophagales</taxon>
        <taxon>Leadbetterellaceae</taxon>
        <taxon>Lacihabitans</taxon>
    </lineage>
</organism>
<dbReference type="AlphaFoldDB" id="A0AAE3H6J6"/>
<evidence type="ECO:0000256" key="2">
    <source>
        <dbReference type="PROSITE-ProRule" id="PRU00703"/>
    </source>
</evidence>
<keyword evidence="5" id="KW-1185">Reference proteome</keyword>
<dbReference type="InterPro" id="IPR044725">
    <property type="entry name" value="CBSX3_CBS_dom"/>
</dbReference>
<dbReference type="RefSeq" id="WP_255038653.1">
    <property type="nucleotide sequence ID" value="NZ_RJUF01000179.1"/>
</dbReference>
<evidence type="ECO:0000259" key="3">
    <source>
        <dbReference type="PROSITE" id="PS51371"/>
    </source>
</evidence>
<dbReference type="InterPro" id="IPR000644">
    <property type="entry name" value="CBS_dom"/>
</dbReference>
<dbReference type="EMBL" id="RJUF01000179">
    <property type="protein sequence ID" value="MCP9764966.1"/>
    <property type="molecule type" value="Genomic_DNA"/>
</dbReference>
<dbReference type="InterPro" id="IPR051257">
    <property type="entry name" value="Diverse_CBS-Domain"/>
</dbReference>
<name>A0AAE3H6J6_9BACT</name>
<feature type="domain" description="CBS" evidence="3">
    <location>
        <begin position="78"/>
        <end position="133"/>
    </location>
</feature>
<comment type="caution">
    <text evidence="4">The sequence shown here is derived from an EMBL/GenBank/DDBJ whole genome shotgun (WGS) entry which is preliminary data.</text>
</comment>